<dbReference type="Pfam" id="PF01694">
    <property type="entry name" value="Rhomboid"/>
    <property type="match status" value="1"/>
</dbReference>
<dbReference type="InterPro" id="IPR050925">
    <property type="entry name" value="Rhomboid_protease_S54"/>
</dbReference>
<sequence>MFSRTESLKQYIKWYPVTAVLICIHIILVGLMEWFGSSQDTVTLIQFGALYDLPNLEPEAWRYFTAMFLHIGFAHLLFNCFALYVFAPPLERMLGKWRYALFYLVCGLAGNLVSAWFHQDYFVSAGASGAIYGIYAAYLYLAVFRKDIIDHQTKQVVLTIIGVGFIYSIVVPDIDIYAHLGGFLGGLAAMALIVLFIKRRTRRSA</sequence>
<keyword evidence="3" id="KW-0812">Transmembrane</keyword>
<name>A0A0U2W6L6_9BACL</name>
<feature type="domain" description="Peptidase S54 rhomboid" evidence="7">
    <location>
        <begin position="59"/>
        <end position="193"/>
    </location>
</feature>
<dbReference type="GO" id="GO:0016020">
    <property type="term" value="C:membrane"/>
    <property type="evidence" value="ECO:0007669"/>
    <property type="project" value="UniProtKB-SubCell"/>
</dbReference>
<dbReference type="OrthoDB" id="9813074at2"/>
<dbReference type="SUPFAM" id="SSF144091">
    <property type="entry name" value="Rhomboid-like"/>
    <property type="match status" value="1"/>
</dbReference>
<protein>
    <submittedName>
        <fullName evidence="8">Rhomboid family protein</fullName>
    </submittedName>
</protein>
<evidence type="ECO:0000256" key="3">
    <source>
        <dbReference type="ARBA" id="ARBA00022692"/>
    </source>
</evidence>
<evidence type="ECO:0000256" key="4">
    <source>
        <dbReference type="ARBA" id="ARBA00022801"/>
    </source>
</evidence>
<evidence type="ECO:0000256" key="5">
    <source>
        <dbReference type="ARBA" id="ARBA00022989"/>
    </source>
</evidence>
<dbReference type="Proteomes" id="UP000061660">
    <property type="component" value="Chromosome"/>
</dbReference>
<dbReference type="STRING" id="162209.IJ22_06650"/>
<evidence type="ECO:0000256" key="1">
    <source>
        <dbReference type="ARBA" id="ARBA00004141"/>
    </source>
</evidence>
<dbReference type="AlphaFoldDB" id="A0A0U2W6L6"/>
<dbReference type="Gene3D" id="1.20.1540.10">
    <property type="entry name" value="Rhomboid-like"/>
    <property type="match status" value="1"/>
</dbReference>
<proteinExistence type="inferred from homology"/>
<reference evidence="9" key="1">
    <citation type="submission" date="2015-12" db="EMBL/GenBank/DDBJ databases">
        <title>Complete genome sequences of two moderately thermophilic Paenibacillus species.</title>
        <authorList>
            <person name="Butler R.III."/>
            <person name="Wang J."/>
            <person name="Stark B.C."/>
            <person name="Pombert J.-F."/>
        </authorList>
    </citation>
    <scope>NUCLEOTIDE SEQUENCE [LARGE SCALE GENOMIC DNA]</scope>
    <source>
        <strain evidence="9">32O-Y</strain>
    </source>
</reference>
<reference evidence="8 9" key="2">
    <citation type="journal article" date="2016" name="Genome Announc.">
        <title>Complete Genome Sequences of Two Interactive Moderate Thermophiles, Paenibacillus napthalenovorans 32O-Y and Paenibacillus sp. 32O-W.</title>
        <authorList>
            <person name="Butler R.R.III."/>
            <person name="Wang J."/>
            <person name="Stark B.C."/>
            <person name="Pombert J.F."/>
        </authorList>
    </citation>
    <scope>NUCLEOTIDE SEQUENCE [LARGE SCALE GENOMIC DNA]</scope>
    <source>
        <strain evidence="8 9">32O-Y</strain>
    </source>
</reference>
<evidence type="ECO:0000313" key="9">
    <source>
        <dbReference type="Proteomes" id="UP000061660"/>
    </source>
</evidence>
<dbReference type="KEGG" id="pnp:IJ22_06650"/>
<evidence type="ECO:0000259" key="7">
    <source>
        <dbReference type="Pfam" id="PF01694"/>
    </source>
</evidence>
<keyword evidence="4" id="KW-0378">Hydrolase</keyword>
<gene>
    <name evidence="8" type="ORF">IJ22_06650</name>
</gene>
<dbReference type="PANTHER" id="PTHR43731:SF14">
    <property type="entry name" value="PRESENILIN-ASSOCIATED RHOMBOID-LIKE PROTEIN, MITOCHONDRIAL"/>
    <property type="match status" value="1"/>
</dbReference>
<comment type="similarity">
    <text evidence="2">Belongs to the peptidase S54 family.</text>
</comment>
<comment type="subcellular location">
    <subcellularLocation>
        <location evidence="1">Membrane</location>
        <topology evidence="1">Multi-pass membrane protein</topology>
    </subcellularLocation>
</comment>
<dbReference type="RefSeq" id="WP_062407187.1">
    <property type="nucleotide sequence ID" value="NZ_BJCS01000002.1"/>
</dbReference>
<dbReference type="InterPro" id="IPR022764">
    <property type="entry name" value="Peptidase_S54_rhomboid_dom"/>
</dbReference>
<dbReference type="GO" id="GO:0004252">
    <property type="term" value="F:serine-type endopeptidase activity"/>
    <property type="evidence" value="ECO:0007669"/>
    <property type="project" value="InterPro"/>
</dbReference>
<evidence type="ECO:0000256" key="6">
    <source>
        <dbReference type="ARBA" id="ARBA00023136"/>
    </source>
</evidence>
<dbReference type="EMBL" id="CP013652">
    <property type="protein sequence ID" value="ALS21050.1"/>
    <property type="molecule type" value="Genomic_DNA"/>
</dbReference>
<organism evidence="8 9">
    <name type="scientific">Paenibacillus naphthalenovorans</name>
    <dbReference type="NCBI Taxonomy" id="162209"/>
    <lineage>
        <taxon>Bacteria</taxon>
        <taxon>Bacillati</taxon>
        <taxon>Bacillota</taxon>
        <taxon>Bacilli</taxon>
        <taxon>Bacillales</taxon>
        <taxon>Paenibacillaceae</taxon>
        <taxon>Paenibacillus</taxon>
    </lineage>
</organism>
<evidence type="ECO:0000256" key="2">
    <source>
        <dbReference type="ARBA" id="ARBA00009045"/>
    </source>
</evidence>
<keyword evidence="6" id="KW-0472">Membrane</keyword>
<accession>A0A0U2W6L6</accession>
<dbReference type="InterPro" id="IPR035952">
    <property type="entry name" value="Rhomboid-like_sf"/>
</dbReference>
<keyword evidence="5" id="KW-1133">Transmembrane helix</keyword>
<dbReference type="PATRIC" id="fig|162209.4.peg.705"/>
<evidence type="ECO:0000313" key="8">
    <source>
        <dbReference type="EMBL" id="ALS21050.1"/>
    </source>
</evidence>
<dbReference type="PANTHER" id="PTHR43731">
    <property type="entry name" value="RHOMBOID PROTEASE"/>
    <property type="match status" value="1"/>
</dbReference>
<keyword evidence="9" id="KW-1185">Reference proteome</keyword>